<feature type="region of interest" description="Disordered" evidence="1">
    <location>
        <begin position="1"/>
        <end position="31"/>
    </location>
</feature>
<organism evidence="2">
    <name type="scientific">marine metagenome</name>
    <dbReference type="NCBI Taxonomy" id="408172"/>
    <lineage>
        <taxon>unclassified sequences</taxon>
        <taxon>metagenomes</taxon>
        <taxon>ecological metagenomes</taxon>
    </lineage>
</organism>
<reference evidence="2" key="1">
    <citation type="submission" date="2018-05" db="EMBL/GenBank/DDBJ databases">
        <authorList>
            <person name="Lanie J.A."/>
            <person name="Ng W.-L."/>
            <person name="Kazmierczak K.M."/>
            <person name="Andrzejewski T.M."/>
            <person name="Davidsen T.M."/>
            <person name="Wayne K.J."/>
            <person name="Tettelin H."/>
            <person name="Glass J.I."/>
            <person name="Rusch D."/>
            <person name="Podicherti R."/>
            <person name="Tsui H.-C.T."/>
            <person name="Winkler M.E."/>
        </authorList>
    </citation>
    <scope>NUCLEOTIDE SEQUENCE</scope>
</reference>
<name>A0A382ZS05_9ZZZZ</name>
<proteinExistence type="predicted"/>
<protein>
    <submittedName>
        <fullName evidence="2">Uncharacterized protein</fullName>
    </submittedName>
</protein>
<sequence>MALAKGRRAMAHMKFPGDSKPPPNPMAGKSGLTHELLRSLTDEELTEYETYLRWVETNSTYDETNEYRSRAYA</sequence>
<gene>
    <name evidence="2" type="ORF">METZ01_LOCUS450699</name>
</gene>
<dbReference type="AlphaFoldDB" id="A0A382ZS05"/>
<evidence type="ECO:0000256" key="1">
    <source>
        <dbReference type="SAM" id="MobiDB-lite"/>
    </source>
</evidence>
<feature type="compositionally biased region" description="Basic residues" evidence="1">
    <location>
        <begin position="1"/>
        <end position="11"/>
    </location>
</feature>
<accession>A0A382ZS05</accession>
<dbReference type="EMBL" id="UINC01185903">
    <property type="protein sequence ID" value="SVD97845.1"/>
    <property type="molecule type" value="Genomic_DNA"/>
</dbReference>
<evidence type="ECO:0000313" key="2">
    <source>
        <dbReference type="EMBL" id="SVD97845.1"/>
    </source>
</evidence>